<dbReference type="Pfam" id="PF03567">
    <property type="entry name" value="Sulfotransfer_2"/>
    <property type="match status" value="1"/>
</dbReference>
<comment type="caution">
    <text evidence="2">The sequence shown here is derived from an EMBL/GenBank/DDBJ whole genome shotgun (WGS) entry which is preliminary data.</text>
</comment>
<dbReference type="PANTHER" id="PTHR44998">
    <property type="match status" value="1"/>
</dbReference>
<evidence type="ECO:0000313" key="3">
    <source>
        <dbReference type="Proteomes" id="UP000729733"/>
    </source>
</evidence>
<dbReference type="GO" id="GO:0016020">
    <property type="term" value="C:membrane"/>
    <property type="evidence" value="ECO:0007669"/>
    <property type="project" value="InterPro"/>
</dbReference>
<protein>
    <submittedName>
        <fullName evidence="2">Tetratricopeptide repeat protein</fullName>
    </submittedName>
</protein>
<dbReference type="InterPro" id="IPR019734">
    <property type="entry name" value="TPR_rpt"/>
</dbReference>
<dbReference type="InterPro" id="IPR011990">
    <property type="entry name" value="TPR-like_helical_dom_sf"/>
</dbReference>
<dbReference type="Gene3D" id="3.40.50.300">
    <property type="entry name" value="P-loop containing nucleotide triphosphate hydrolases"/>
    <property type="match status" value="1"/>
</dbReference>
<reference evidence="2" key="1">
    <citation type="journal article" date="2021" name="Antonie Van Leeuwenhoek">
        <title>Draft genome and description of Waterburya agarophytonicola gen. nov. sp. nov. (Pleurocapsales, Cyanobacteria): a seaweed symbiont.</title>
        <authorList>
            <person name="Bonthond G."/>
            <person name="Shalygin S."/>
            <person name="Bayer T."/>
            <person name="Weinberger F."/>
        </authorList>
    </citation>
    <scope>NUCLEOTIDE SEQUENCE</scope>
    <source>
        <strain evidence="2">KI4</strain>
    </source>
</reference>
<evidence type="ECO:0000256" key="1">
    <source>
        <dbReference type="PROSITE-ProRule" id="PRU00339"/>
    </source>
</evidence>
<evidence type="ECO:0000313" key="2">
    <source>
        <dbReference type="EMBL" id="MCC0175432.1"/>
    </source>
</evidence>
<dbReference type="InterPro" id="IPR027417">
    <property type="entry name" value="P-loop_NTPase"/>
</dbReference>
<name>A0A964BMJ7_9CYAN</name>
<dbReference type="InterPro" id="IPR005331">
    <property type="entry name" value="Sulfotransferase"/>
</dbReference>
<dbReference type="SMART" id="SM00028">
    <property type="entry name" value="TPR"/>
    <property type="match status" value="3"/>
</dbReference>
<dbReference type="Gene3D" id="1.25.40.10">
    <property type="entry name" value="Tetratricopeptide repeat domain"/>
    <property type="match status" value="1"/>
</dbReference>
<proteinExistence type="predicted"/>
<sequence>MKKTVLIHHHIFKNAGTSFNYALKQHFGEQFFEYDLPDSQVVDSNDLAGFIASHPQAAAISSHHACFPTPQAEDYQTISSIILRKPLARIKSIYSFERKQNAQTQGAIKAKELDFKDYVQWRIKATPAVLCNYQTHYCSRDKKNAAVKLNQETLKKAVNNLKKCTVVGTVENFEDTLKIARLKLNQFFPDIDLKYSRLNTAEKPSIPQDERQNLIDVLGDAIVSELEENNQLDEHLYRVASQIMRDNLLSLKSLQKDASDYLNTGKQLESEGFITEAVSCYEKAIALNPDSPWAYHNLGDIFLRQNRLDLAAQYYQKAIAIEDCLPWAYNALGDIYKRKNQLDKALAYYQKAVKLKPDIKQNLVGLQKVK</sequence>
<feature type="repeat" description="TPR" evidence="1">
    <location>
        <begin position="258"/>
        <end position="291"/>
    </location>
</feature>
<gene>
    <name evidence="2" type="ORF">I4641_00360</name>
</gene>
<feature type="repeat" description="TPR" evidence="1">
    <location>
        <begin position="326"/>
        <end position="359"/>
    </location>
</feature>
<accession>A0A964BMJ7</accession>
<keyword evidence="3" id="KW-1185">Reference proteome</keyword>
<dbReference type="Proteomes" id="UP000729733">
    <property type="component" value="Unassembled WGS sequence"/>
</dbReference>
<feature type="repeat" description="TPR" evidence="1">
    <location>
        <begin position="292"/>
        <end position="325"/>
    </location>
</feature>
<dbReference type="EMBL" id="JADWDC010000001">
    <property type="protein sequence ID" value="MCC0175432.1"/>
    <property type="molecule type" value="Genomic_DNA"/>
</dbReference>
<dbReference type="SUPFAM" id="SSF48452">
    <property type="entry name" value="TPR-like"/>
    <property type="match status" value="1"/>
</dbReference>
<keyword evidence="1" id="KW-0802">TPR repeat</keyword>
<dbReference type="AlphaFoldDB" id="A0A964BMJ7"/>
<dbReference type="Pfam" id="PF00515">
    <property type="entry name" value="TPR_1"/>
    <property type="match status" value="1"/>
</dbReference>
<dbReference type="PANTHER" id="PTHR44998:SF1">
    <property type="entry name" value="UDP-N-ACETYLGLUCOSAMINE--PEPTIDE N-ACETYLGLUCOSAMINYLTRANSFERASE 110 KDA SUBUNIT"/>
    <property type="match status" value="1"/>
</dbReference>
<dbReference type="GO" id="GO:0008146">
    <property type="term" value="F:sulfotransferase activity"/>
    <property type="evidence" value="ECO:0007669"/>
    <property type="project" value="InterPro"/>
</dbReference>
<dbReference type="Pfam" id="PF13414">
    <property type="entry name" value="TPR_11"/>
    <property type="match status" value="1"/>
</dbReference>
<organism evidence="2 3">
    <name type="scientific">Waterburya agarophytonicola KI4</name>
    <dbReference type="NCBI Taxonomy" id="2874699"/>
    <lineage>
        <taxon>Bacteria</taxon>
        <taxon>Bacillati</taxon>
        <taxon>Cyanobacteriota</taxon>
        <taxon>Cyanophyceae</taxon>
        <taxon>Pleurocapsales</taxon>
        <taxon>Hyellaceae</taxon>
        <taxon>Waterburya</taxon>
        <taxon>Waterburya agarophytonicola</taxon>
    </lineage>
</organism>
<dbReference type="PROSITE" id="PS50293">
    <property type="entry name" value="TPR_REGION"/>
    <property type="match status" value="1"/>
</dbReference>
<dbReference type="RefSeq" id="WP_229638432.1">
    <property type="nucleotide sequence ID" value="NZ_JADWDC010000001.1"/>
</dbReference>
<dbReference type="PROSITE" id="PS50005">
    <property type="entry name" value="TPR"/>
    <property type="match status" value="3"/>
</dbReference>